<evidence type="ECO:0000256" key="8">
    <source>
        <dbReference type="ARBA" id="ARBA00023128"/>
    </source>
</evidence>
<proteinExistence type="inferred from homology"/>
<comment type="pathway">
    <text evidence="2">Energy metabolism; oxidative phosphorylation.</text>
</comment>
<dbReference type="PANTHER" id="PTHR13313:SF0">
    <property type="entry name" value="CYTOCHROME C OXIDASE SUBUNIT 7C, MITOCHONDRIAL"/>
    <property type="match status" value="1"/>
</dbReference>
<keyword evidence="5" id="KW-0999">Mitochondrion inner membrane</keyword>
<reference evidence="11" key="1">
    <citation type="submission" date="2015-08" db="UniProtKB">
        <authorList>
            <consortium name="WormBaseParasite"/>
        </authorList>
    </citation>
    <scope>IDENTIFICATION</scope>
</reference>
<evidence type="ECO:0000256" key="6">
    <source>
        <dbReference type="ARBA" id="ARBA00022946"/>
    </source>
</evidence>
<dbReference type="InterPro" id="IPR004202">
    <property type="entry name" value="COX7C/Cox8"/>
</dbReference>
<evidence type="ECO:0000256" key="5">
    <source>
        <dbReference type="ARBA" id="ARBA00022792"/>
    </source>
</evidence>
<sequence>MISSRVLRSAVTSIRKCHHSGGIVKSEGQTPKSYVHDGWAGARVPFSVANKWRFGVIATVFFATGFWAPFAVLEYHLRKANK</sequence>
<evidence type="ECO:0000256" key="2">
    <source>
        <dbReference type="ARBA" id="ARBA00004673"/>
    </source>
</evidence>
<evidence type="ECO:0000313" key="11">
    <source>
        <dbReference type="WBParaSite" id="SSTP_0001000700.1"/>
    </source>
</evidence>
<accession>A0A0K0EKL4</accession>
<name>A0A0K0EKL4_STRER</name>
<evidence type="ECO:0000256" key="10">
    <source>
        <dbReference type="SAM" id="Phobius"/>
    </source>
</evidence>
<dbReference type="UniPathway" id="UPA00705"/>
<protein>
    <submittedName>
        <fullName evidence="11">Cytochrome c oxidase polypeptide VIIc</fullName>
    </submittedName>
</protein>
<dbReference type="GO" id="GO:0005743">
    <property type="term" value="C:mitochondrial inner membrane"/>
    <property type="evidence" value="ECO:0007669"/>
    <property type="project" value="UniProtKB-SubCell"/>
</dbReference>
<evidence type="ECO:0000256" key="7">
    <source>
        <dbReference type="ARBA" id="ARBA00022989"/>
    </source>
</evidence>
<organism evidence="11">
    <name type="scientific">Strongyloides stercoralis</name>
    <name type="common">Threadworm</name>
    <dbReference type="NCBI Taxonomy" id="6248"/>
    <lineage>
        <taxon>Eukaryota</taxon>
        <taxon>Metazoa</taxon>
        <taxon>Ecdysozoa</taxon>
        <taxon>Nematoda</taxon>
        <taxon>Chromadorea</taxon>
        <taxon>Rhabditida</taxon>
        <taxon>Tylenchina</taxon>
        <taxon>Panagrolaimomorpha</taxon>
        <taxon>Strongyloidoidea</taxon>
        <taxon>Strongyloididae</taxon>
        <taxon>Strongyloides</taxon>
    </lineage>
</organism>
<dbReference type="STRING" id="6248.A0A0K0EKL4"/>
<dbReference type="Gene3D" id="4.10.49.10">
    <property type="entry name" value="Cytochrome c oxidase subunit VIIc"/>
    <property type="match status" value="1"/>
</dbReference>
<evidence type="ECO:0000256" key="4">
    <source>
        <dbReference type="ARBA" id="ARBA00022692"/>
    </source>
</evidence>
<dbReference type="GO" id="GO:0045277">
    <property type="term" value="C:respiratory chain complex IV"/>
    <property type="evidence" value="ECO:0007669"/>
    <property type="project" value="InterPro"/>
</dbReference>
<keyword evidence="9 10" id="KW-0472">Membrane</keyword>
<dbReference type="GO" id="GO:0006123">
    <property type="term" value="P:mitochondrial electron transport, cytochrome c to oxygen"/>
    <property type="evidence" value="ECO:0007669"/>
    <property type="project" value="InterPro"/>
</dbReference>
<evidence type="ECO:0000256" key="1">
    <source>
        <dbReference type="ARBA" id="ARBA00004434"/>
    </source>
</evidence>
<dbReference type="WBParaSite" id="SSTP_0001000700.1">
    <property type="protein sequence ID" value="SSTP_0001000700.1"/>
    <property type="gene ID" value="SSTP_0001000700"/>
</dbReference>
<feature type="transmembrane region" description="Helical" evidence="10">
    <location>
        <begin position="52"/>
        <end position="73"/>
    </location>
</feature>
<evidence type="ECO:0000256" key="3">
    <source>
        <dbReference type="ARBA" id="ARBA00010514"/>
    </source>
</evidence>
<keyword evidence="6" id="KW-0809">Transit peptide</keyword>
<keyword evidence="8" id="KW-0496">Mitochondrion</keyword>
<comment type="subcellular location">
    <subcellularLocation>
        <location evidence="1">Mitochondrion inner membrane</location>
        <topology evidence="1">Single-pass membrane protein</topology>
    </subcellularLocation>
</comment>
<dbReference type="SUPFAM" id="SSF81427">
    <property type="entry name" value="Mitochondrial cytochrome c oxidase subunit VIIc (aka VIIIa)"/>
    <property type="match status" value="1"/>
</dbReference>
<keyword evidence="7 10" id="KW-1133">Transmembrane helix</keyword>
<keyword evidence="4 10" id="KW-0812">Transmembrane</keyword>
<dbReference type="AlphaFoldDB" id="A0A0K0EKL4"/>
<dbReference type="InterPro" id="IPR036636">
    <property type="entry name" value="COX7C/Cox8_sf"/>
</dbReference>
<dbReference type="Pfam" id="PF02935">
    <property type="entry name" value="COX7C"/>
    <property type="match status" value="1"/>
</dbReference>
<comment type="similarity">
    <text evidence="3">Belongs to the cytochrome c oxidase VIIc family.</text>
</comment>
<dbReference type="PANTHER" id="PTHR13313">
    <property type="entry name" value="CYTOCHROME C OXIDASE SUBUNIT VIIC"/>
    <property type="match status" value="1"/>
</dbReference>
<evidence type="ECO:0000256" key="9">
    <source>
        <dbReference type="ARBA" id="ARBA00023136"/>
    </source>
</evidence>